<evidence type="ECO:0000256" key="1">
    <source>
        <dbReference type="ARBA" id="ARBA00022729"/>
    </source>
</evidence>
<feature type="region of interest" description="Disordered" evidence="3">
    <location>
        <begin position="72"/>
        <end position="117"/>
    </location>
</feature>
<feature type="domain" description="Peptidase C51" evidence="4">
    <location>
        <begin position="537"/>
        <end position="665"/>
    </location>
</feature>
<dbReference type="InterPro" id="IPR022263">
    <property type="entry name" value="KxYKxGKxW"/>
</dbReference>
<accession>A0A0R1R847</accession>
<evidence type="ECO:0000259" key="4">
    <source>
        <dbReference type="PROSITE" id="PS50911"/>
    </source>
</evidence>
<dbReference type="NCBIfam" id="TIGR03715">
    <property type="entry name" value="KxYKxGKxW"/>
    <property type="match status" value="1"/>
</dbReference>
<dbReference type="PATRIC" id="fig|1114972.6.peg.1544"/>
<evidence type="ECO:0000256" key="3">
    <source>
        <dbReference type="SAM" id="MobiDB-lite"/>
    </source>
</evidence>
<keyword evidence="1" id="KW-0732">Signal</keyword>
<keyword evidence="2" id="KW-0677">Repeat</keyword>
<dbReference type="RefSeq" id="WP_017262781.1">
    <property type="nucleotide sequence ID" value="NZ_AZFF01000028.1"/>
</dbReference>
<feature type="compositionally biased region" description="Polar residues" evidence="3">
    <location>
        <begin position="72"/>
        <end position="115"/>
    </location>
</feature>
<dbReference type="SUPFAM" id="SSF54001">
    <property type="entry name" value="Cysteine proteinases"/>
    <property type="match status" value="1"/>
</dbReference>
<dbReference type="eggNOG" id="COG5263">
    <property type="taxonomic scope" value="Bacteria"/>
</dbReference>
<comment type="caution">
    <text evidence="5">The sequence shown here is derived from an EMBL/GenBank/DDBJ whole genome shotgun (WGS) entry which is preliminary data.</text>
</comment>
<dbReference type="Pfam" id="PF01473">
    <property type="entry name" value="Choline_bind_1"/>
    <property type="match status" value="3"/>
</dbReference>
<evidence type="ECO:0000313" key="5">
    <source>
        <dbReference type="EMBL" id="KRL52940.1"/>
    </source>
</evidence>
<dbReference type="Pfam" id="PF19258">
    <property type="entry name" value="KxYKxGKxW_sig"/>
    <property type="match status" value="1"/>
</dbReference>
<reference evidence="5 6" key="1">
    <citation type="journal article" date="2015" name="Genome Announc.">
        <title>Expanding the biotechnology potential of lactobacilli through comparative genomics of 213 strains and associated genera.</title>
        <authorList>
            <person name="Sun Z."/>
            <person name="Harris H.M."/>
            <person name="McCann A."/>
            <person name="Guo C."/>
            <person name="Argimon S."/>
            <person name="Zhang W."/>
            <person name="Yang X."/>
            <person name="Jeffery I.B."/>
            <person name="Cooney J.C."/>
            <person name="Kagawa T.F."/>
            <person name="Liu W."/>
            <person name="Song Y."/>
            <person name="Salvetti E."/>
            <person name="Wrobel A."/>
            <person name="Rasinkangas P."/>
            <person name="Parkhill J."/>
            <person name="Rea M.C."/>
            <person name="O'Sullivan O."/>
            <person name="Ritari J."/>
            <person name="Douillard F.P."/>
            <person name="Paul Ross R."/>
            <person name="Yang R."/>
            <person name="Briner A.E."/>
            <person name="Felis G.E."/>
            <person name="de Vos W.M."/>
            <person name="Barrangou R."/>
            <person name="Klaenhammer T.R."/>
            <person name="Caufield P.W."/>
            <person name="Cui Y."/>
            <person name="Zhang H."/>
            <person name="O'Toole P.W."/>
        </authorList>
    </citation>
    <scope>NUCLEOTIDE SEQUENCE [LARGE SCALE GENOMIC DNA]</scope>
    <source>
        <strain evidence="5 6">DSM 15814</strain>
    </source>
</reference>
<dbReference type="AlphaFoldDB" id="A0A0R1R847"/>
<evidence type="ECO:0000313" key="6">
    <source>
        <dbReference type="Proteomes" id="UP000051999"/>
    </source>
</evidence>
<dbReference type="EMBL" id="AZFF01000028">
    <property type="protein sequence ID" value="KRL52940.1"/>
    <property type="molecule type" value="Genomic_DNA"/>
</dbReference>
<sequence length="665" mass="72507">MNQSVRFKLYKSGKIWVTAGIVTVGIIFGSVNVSASVNGEGVPSSTKALQTTQTISAVGPNDQQQNIISNSVKSAATTESSNQQESSVQPTSVGASATSIANTQAVSESKPSDTNSESIIISSASAATSIASIANKQSVTESSQSKNVSVATQAVSAGSATSAIANKGNIAEPNQTINDSTFASSASPKSVMAAQNLDFLASTQDDKFYINGQPANGYQQDGDNWYMFKDGIKQSQIQPWANGYYYFDPVTYLRTDNAFRSEWGGIYYFGSDGRAVQGLQTIDGKKYYFGDDNTYDARKNAFVTLNDKTYYFGDNGARIDGWISKDGQRYYGDGDNGILKGYSNGDGWRMFDVKDGHLITNSIYPWANGYYYLDGNGMTVSNSFENQWGGTYYFGSDGRAVQGIQKIDGAYYFFGSDNTYNMKTNSWVSYWNNTYYAGADGKLLSGLQKIDGTFYFFDKTGFQMHKDSYDMGYPNCWYMFGPDGKIVTGLYQYMGSWYYFDPTSYLKVTNTDMSINGVQWHFDGNGIGTKKADRYFVSYDTAKNGGINGFWNNEPTYIPGQCTSFVAGALAASGVPQSEWTHLGNGAEWAGNARAKGLRVDMTPSVGAVISYKGANWNSGYGHVVYITGLNANGSVHIIEGNYSGLAFHERDVWIDNSIAGIIHF</sequence>
<dbReference type="InterPro" id="IPR038765">
    <property type="entry name" value="Papain-like_cys_pep_sf"/>
</dbReference>
<dbReference type="Gene3D" id="3.90.1720.10">
    <property type="entry name" value="endopeptidase domain like (from Nostoc punctiforme)"/>
    <property type="match status" value="1"/>
</dbReference>
<dbReference type="Pfam" id="PF05257">
    <property type="entry name" value="CHAP"/>
    <property type="match status" value="1"/>
</dbReference>
<gene>
    <name evidence="5" type="ORF">FD35_GL001518</name>
</gene>
<dbReference type="InterPro" id="IPR007921">
    <property type="entry name" value="CHAP_dom"/>
</dbReference>
<organism evidence="5 6">
    <name type="scientific">Furfurilactobacillus rossiae DSM 15814</name>
    <dbReference type="NCBI Taxonomy" id="1114972"/>
    <lineage>
        <taxon>Bacteria</taxon>
        <taxon>Bacillati</taxon>
        <taxon>Bacillota</taxon>
        <taxon>Bacilli</taxon>
        <taxon>Lactobacillales</taxon>
        <taxon>Lactobacillaceae</taxon>
        <taxon>Furfurilactobacillus</taxon>
    </lineage>
</organism>
<evidence type="ECO:0000256" key="2">
    <source>
        <dbReference type="ARBA" id="ARBA00022737"/>
    </source>
</evidence>
<dbReference type="InterPro" id="IPR018337">
    <property type="entry name" value="Cell_wall/Cho-bd_repeat"/>
</dbReference>
<protein>
    <submittedName>
        <fullName evidence="5">Dextransucrase</fullName>
    </submittedName>
</protein>
<dbReference type="Proteomes" id="UP000051999">
    <property type="component" value="Unassembled WGS sequence"/>
</dbReference>
<dbReference type="Gene3D" id="2.10.270.10">
    <property type="entry name" value="Cholin Binding"/>
    <property type="match status" value="5"/>
</dbReference>
<dbReference type="OrthoDB" id="3524371at2"/>
<dbReference type="SUPFAM" id="SSF69360">
    <property type="entry name" value="Cell wall binding repeat"/>
    <property type="match status" value="2"/>
</dbReference>
<proteinExistence type="predicted"/>
<name>A0A0R1R847_9LACO</name>
<keyword evidence="6" id="KW-1185">Reference proteome</keyword>
<dbReference type="PROSITE" id="PS50911">
    <property type="entry name" value="CHAP"/>
    <property type="match status" value="1"/>
</dbReference>